<evidence type="ECO:0000313" key="2">
    <source>
        <dbReference type="EMBL" id="TDK24358.1"/>
    </source>
</evidence>
<dbReference type="InterPro" id="IPR012674">
    <property type="entry name" value="Calycin"/>
</dbReference>
<feature type="domain" description="Lipocalin/cytosolic fatty-acid binding" evidence="1">
    <location>
        <begin position="55"/>
        <end position="201"/>
    </location>
</feature>
<name>A0A4R5TTM8_9GAMM</name>
<comment type="caution">
    <text evidence="2">The sequence shown here is derived from an EMBL/GenBank/DDBJ whole genome shotgun (WGS) entry which is preliminary data.</text>
</comment>
<dbReference type="SUPFAM" id="SSF50814">
    <property type="entry name" value="Lipocalins"/>
    <property type="match status" value="1"/>
</dbReference>
<keyword evidence="3" id="KW-1185">Reference proteome</keyword>
<dbReference type="PRINTS" id="PR01171">
    <property type="entry name" value="BCTLIPOCALIN"/>
</dbReference>
<dbReference type="OrthoDB" id="9793905at2"/>
<dbReference type="Gene3D" id="2.40.128.20">
    <property type="match status" value="1"/>
</dbReference>
<dbReference type="PANTHER" id="PTHR10612:SF34">
    <property type="entry name" value="APOLIPOPROTEIN D"/>
    <property type="match status" value="1"/>
</dbReference>
<dbReference type="AlphaFoldDB" id="A0A4R5TTM8"/>
<dbReference type="InterPro" id="IPR000566">
    <property type="entry name" value="Lipocln_cytosolic_FA-bd_dom"/>
</dbReference>
<dbReference type="GO" id="GO:0006950">
    <property type="term" value="P:response to stress"/>
    <property type="evidence" value="ECO:0007669"/>
    <property type="project" value="UniProtKB-ARBA"/>
</dbReference>
<organism evidence="2 3">
    <name type="scientific">Luteimonas aestuarii</name>
    <dbReference type="NCBI Taxonomy" id="453837"/>
    <lineage>
        <taxon>Bacteria</taxon>
        <taxon>Pseudomonadati</taxon>
        <taxon>Pseudomonadota</taxon>
        <taxon>Gammaproteobacteria</taxon>
        <taxon>Lysobacterales</taxon>
        <taxon>Lysobacteraceae</taxon>
        <taxon>Luteimonas</taxon>
    </lineage>
</organism>
<dbReference type="Proteomes" id="UP000294796">
    <property type="component" value="Unassembled WGS sequence"/>
</dbReference>
<proteinExistence type="predicted"/>
<evidence type="ECO:0000313" key="3">
    <source>
        <dbReference type="Proteomes" id="UP000294796"/>
    </source>
</evidence>
<gene>
    <name evidence="2" type="ORF">E2F46_08725</name>
</gene>
<dbReference type="InterPro" id="IPR002446">
    <property type="entry name" value="Lipocalin_bac"/>
</dbReference>
<dbReference type="InterPro" id="IPR047202">
    <property type="entry name" value="Lipocalin_Blc-like_dom"/>
</dbReference>
<dbReference type="Pfam" id="PF08212">
    <property type="entry name" value="Lipocalin_2"/>
    <property type="match status" value="1"/>
</dbReference>
<dbReference type="PANTHER" id="PTHR10612">
    <property type="entry name" value="APOLIPOPROTEIN D"/>
    <property type="match status" value="1"/>
</dbReference>
<accession>A0A4R5TTM8</accession>
<evidence type="ECO:0000259" key="1">
    <source>
        <dbReference type="Pfam" id="PF08212"/>
    </source>
</evidence>
<sequence>MPLDGRWRRHRDDIGRRRIRIPHARCMPTPAAHMDKLHTGAGPMFNDSLETAAHVDLGRYLGRWFEIARLPNPHQSDECTDVRIDYTLDEQGALRFSRSCINPDGLSRIDGGRLTTKDVGRAKLSVSFVPDSLRWLPFTHRDYWILRIDEDYTMALIGARNRRRLWLLSRARQPDPGLRDEFLAHAERQGFDLTALLYTQQERTHALREWPQPDAHAENAAAARGGLAMQVEAVRVERDQRASERPQ</sequence>
<dbReference type="PROSITE" id="PS00213">
    <property type="entry name" value="LIPOCALIN"/>
    <property type="match status" value="1"/>
</dbReference>
<dbReference type="InterPro" id="IPR022272">
    <property type="entry name" value="Lipocalin_CS"/>
</dbReference>
<dbReference type="EMBL" id="SMTF01000005">
    <property type="protein sequence ID" value="TDK24358.1"/>
    <property type="molecule type" value="Genomic_DNA"/>
</dbReference>
<protein>
    <recommendedName>
        <fullName evidence="1">Lipocalin/cytosolic fatty-acid binding domain-containing protein</fullName>
    </recommendedName>
</protein>
<reference evidence="2 3" key="1">
    <citation type="submission" date="2019-03" db="EMBL/GenBank/DDBJ databases">
        <title>Luteimonas zhaokaii sp.nov., isolated from the rectal contents of Plateau pika in Yushu, Qinghai Province, China.</title>
        <authorList>
            <person name="Zhang G."/>
        </authorList>
    </citation>
    <scope>NUCLEOTIDE SEQUENCE [LARGE SCALE GENOMIC DNA]</scope>
    <source>
        <strain evidence="2 3">B9</strain>
    </source>
</reference>
<dbReference type="CDD" id="cd19438">
    <property type="entry name" value="lipocalin_Blc-like"/>
    <property type="match status" value="1"/>
</dbReference>